<reference evidence="1" key="1">
    <citation type="journal article" date="2015" name="Nature">
        <title>Complex archaea that bridge the gap between prokaryotes and eukaryotes.</title>
        <authorList>
            <person name="Spang A."/>
            <person name="Saw J.H."/>
            <person name="Jorgensen S.L."/>
            <person name="Zaremba-Niedzwiedzka K."/>
            <person name="Martijn J."/>
            <person name="Lind A.E."/>
            <person name="van Eijk R."/>
            <person name="Schleper C."/>
            <person name="Guy L."/>
            <person name="Ettema T.J."/>
        </authorList>
    </citation>
    <scope>NUCLEOTIDE SEQUENCE</scope>
</reference>
<sequence length="186" mass="21375">MNDNDSVLYCPTCGEQSLYLIDWEYSGLNDSIFNYTADLFECPYCGLVYIANMTDDRLSIFYAKECSYFEKSHFDISAPENIQKYKCYREILVNAGLSDTSITDKDALTQSEFELSPFLDTQYENQLTEEETLIQLEVAKPSILDTQKEATITKTGFPGIPLWVKNNAMWWHEKQIDDADFVAGIQ</sequence>
<feature type="non-terminal residue" evidence="1">
    <location>
        <position position="186"/>
    </location>
</feature>
<dbReference type="AlphaFoldDB" id="A0A0F9ABG5"/>
<gene>
    <name evidence="1" type="ORF">LCGC14_2932660</name>
</gene>
<proteinExistence type="predicted"/>
<comment type="caution">
    <text evidence="1">The sequence shown here is derived from an EMBL/GenBank/DDBJ whole genome shotgun (WGS) entry which is preliminary data.</text>
</comment>
<dbReference type="EMBL" id="LAZR01058580">
    <property type="protein sequence ID" value="KKK69576.1"/>
    <property type="molecule type" value="Genomic_DNA"/>
</dbReference>
<organism evidence="1">
    <name type="scientific">marine sediment metagenome</name>
    <dbReference type="NCBI Taxonomy" id="412755"/>
    <lineage>
        <taxon>unclassified sequences</taxon>
        <taxon>metagenomes</taxon>
        <taxon>ecological metagenomes</taxon>
    </lineage>
</organism>
<protein>
    <submittedName>
        <fullName evidence="1">Uncharacterized protein</fullName>
    </submittedName>
</protein>
<accession>A0A0F9ABG5</accession>
<name>A0A0F9ABG5_9ZZZZ</name>
<evidence type="ECO:0000313" key="1">
    <source>
        <dbReference type="EMBL" id="KKK69576.1"/>
    </source>
</evidence>